<dbReference type="EMBL" id="ABEU02000021">
    <property type="protein sequence ID" value="PNR32312.1"/>
    <property type="molecule type" value="Genomic_DNA"/>
</dbReference>
<evidence type="ECO:0000313" key="1">
    <source>
        <dbReference type="EMBL" id="PNR32312.1"/>
    </source>
</evidence>
<proteinExistence type="predicted"/>
<sequence length="49" mass="5623">MVLSLSNKINSLIQYTSNNHFFTFDLKLDPTMYLPTSLSNRAEPTSPFK</sequence>
<keyword evidence="3" id="KW-1185">Reference proteome</keyword>
<evidence type="ECO:0000313" key="3">
    <source>
        <dbReference type="Proteomes" id="UP000006727"/>
    </source>
</evidence>
<protein>
    <submittedName>
        <fullName evidence="1 2">Uncharacterized protein</fullName>
    </submittedName>
</protein>
<dbReference type="Gramene" id="Pp3c21_20540V3.1">
    <property type="protein sequence ID" value="PAC:32914967.CDS.1"/>
    <property type="gene ID" value="Pp3c21_20540"/>
</dbReference>
<dbReference type="EnsemblPlants" id="Pp3c21_20540V3.1">
    <property type="protein sequence ID" value="PAC:32914967.CDS.1"/>
    <property type="gene ID" value="Pp3c21_20540"/>
</dbReference>
<name>A0A2K1ISQ5_PHYPA</name>
<reference evidence="1 3" key="2">
    <citation type="journal article" date="2018" name="Plant J.">
        <title>The Physcomitrella patens chromosome-scale assembly reveals moss genome structure and evolution.</title>
        <authorList>
            <person name="Lang D."/>
            <person name="Ullrich K.K."/>
            <person name="Murat F."/>
            <person name="Fuchs J."/>
            <person name="Jenkins J."/>
            <person name="Haas F.B."/>
            <person name="Piednoel M."/>
            <person name="Gundlach H."/>
            <person name="Van Bel M."/>
            <person name="Meyberg R."/>
            <person name="Vives C."/>
            <person name="Morata J."/>
            <person name="Symeonidi A."/>
            <person name="Hiss M."/>
            <person name="Muchero W."/>
            <person name="Kamisugi Y."/>
            <person name="Saleh O."/>
            <person name="Blanc G."/>
            <person name="Decker E.L."/>
            <person name="van Gessel N."/>
            <person name="Grimwood J."/>
            <person name="Hayes R.D."/>
            <person name="Graham S.W."/>
            <person name="Gunter L.E."/>
            <person name="McDaniel S.F."/>
            <person name="Hoernstein S.N.W."/>
            <person name="Larsson A."/>
            <person name="Li F.W."/>
            <person name="Perroud P.F."/>
            <person name="Phillips J."/>
            <person name="Ranjan P."/>
            <person name="Rokshar D.S."/>
            <person name="Rothfels C.J."/>
            <person name="Schneider L."/>
            <person name="Shu S."/>
            <person name="Stevenson D.W."/>
            <person name="Thummler F."/>
            <person name="Tillich M."/>
            <person name="Villarreal Aguilar J.C."/>
            <person name="Widiez T."/>
            <person name="Wong G.K."/>
            <person name="Wymore A."/>
            <person name="Zhang Y."/>
            <person name="Zimmer A.D."/>
            <person name="Quatrano R.S."/>
            <person name="Mayer K.F.X."/>
            <person name="Goodstein D."/>
            <person name="Casacuberta J.M."/>
            <person name="Vandepoele K."/>
            <person name="Reski R."/>
            <person name="Cuming A.C."/>
            <person name="Tuskan G.A."/>
            <person name="Maumus F."/>
            <person name="Salse J."/>
            <person name="Schmutz J."/>
            <person name="Rensing S.A."/>
        </authorList>
    </citation>
    <scope>NUCLEOTIDE SEQUENCE [LARGE SCALE GENOMIC DNA]</scope>
    <source>
        <strain evidence="2 3">cv. Gransden 2004</strain>
    </source>
</reference>
<dbReference type="InParanoid" id="A0A2K1ISQ5"/>
<reference evidence="2" key="3">
    <citation type="submission" date="2020-12" db="UniProtKB">
        <authorList>
            <consortium name="EnsemblPlants"/>
        </authorList>
    </citation>
    <scope>IDENTIFICATION</scope>
</reference>
<gene>
    <name evidence="1" type="ORF">PHYPA_026438</name>
</gene>
<reference evidence="1 3" key="1">
    <citation type="journal article" date="2008" name="Science">
        <title>The Physcomitrella genome reveals evolutionary insights into the conquest of land by plants.</title>
        <authorList>
            <person name="Rensing S."/>
            <person name="Lang D."/>
            <person name="Zimmer A."/>
            <person name="Terry A."/>
            <person name="Salamov A."/>
            <person name="Shapiro H."/>
            <person name="Nishiyama T."/>
            <person name="Perroud P.-F."/>
            <person name="Lindquist E."/>
            <person name="Kamisugi Y."/>
            <person name="Tanahashi T."/>
            <person name="Sakakibara K."/>
            <person name="Fujita T."/>
            <person name="Oishi K."/>
            <person name="Shin-I T."/>
            <person name="Kuroki Y."/>
            <person name="Toyoda A."/>
            <person name="Suzuki Y."/>
            <person name="Hashimoto A."/>
            <person name="Yamaguchi K."/>
            <person name="Sugano A."/>
            <person name="Kohara Y."/>
            <person name="Fujiyama A."/>
            <person name="Anterola A."/>
            <person name="Aoki S."/>
            <person name="Ashton N."/>
            <person name="Barbazuk W.B."/>
            <person name="Barker E."/>
            <person name="Bennetzen J."/>
            <person name="Bezanilla M."/>
            <person name="Blankenship R."/>
            <person name="Cho S.H."/>
            <person name="Dutcher S."/>
            <person name="Estelle M."/>
            <person name="Fawcett J.A."/>
            <person name="Gundlach H."/>
            <person name="Hanada K."/>
            <person name="Heyl A."/>
            <person name="Hicks K.A."/>
            <person name="Hugh J."/>
            <person name="Lohr M."/>
            <person name="Mayer K."/>
            <person name="Melkozernov A."/>
            <person name="Murata T."/>
            <person name="Nelson D."/>
            <person name="Pils B."/>
            <person name="Prigge M."/>
            <person name="Reiss B."/>
            <person name="Renner T."/>
            <person name="Rombauts S."/>
            <person name="Rushton P."/>
            <person name="Sanderfoot A."/>
            <person name="Schween G."/>
            <person name="Shiu S.-H."/>
            <person name="Stueber K."/>
            <person name="Theodoulou F.L."/>
            <person name="Tu H."/>
            <person name="Van de Peer Y."/>
            <person name="Verrier P.J."/>
            <person name="Waters E."/>
            <person name="Wood A."/>
            <person name="Yang L."/>
            <person name="Cove D."/>
            <person name="Cuming A."/>
            <person name="Hasebe M."/>
            <person name="Lucas S."/>
            <person name="Mishler D.B."/>
            <person name="Reski R."/>
            <person name="Grigoriev I."/>
            <person name="Quatrano R.S."/>
            <person name="Boore J.L."/>
        </authorList>
    </citation>
    <scope>NUCLEOTIDE SEQUENCE [LARGE SCALE GENOMIC DNA]</scope>
    <source>
        <strain evidence="2 3">cv. Gransden 2004</strain>
    </source>
</reference>
<dbReference type="AlphaFoldDB" id="A0A2K1ISQ5"/>
<dbReference type="Proteomes" id="UP000006727">
    <property type="component" value="Chromosome 21"/>
</dbReference>
<accession>A0A2K1ISQ5</accession>
<organism evidence="1">
    <name type="scientific">Physcomitrium patens</name>
    <name type="common">Spreading-leaved earth moss</name>
    <name type="synonym">Physcomitrella patens</name>
    <dbReference type="NCBI Taxonomy" id="3218"/>
    <lineage>
        <taxon>Eukaryota</taxon>
        <taxon>Viridiplantae</taxon>
        <taxon>Streptophyta</taxon>
        <taxon>Embryophyta</taxon>
        <taxon>Bryophyta</taxon>
        <taxon>Bryophytina</taxon>
        <taxon>Bryopsida</taxon>
        <taxon>Funariidae</taxon>
        <taxon>Funariales</taxon>
        <taxon>Funariaceae</taxon>
        <taxon>Physcomitrium</taxon>
    </lineage>
</organism>
<evidence type="ECO:0000313" key="2">
    <source>
        <dbReference type="EnsemblPlants" id="PAC:32914967.CDS.1"/>
    </source>
</evidence>
<dbReference type="Gramene" id="Pp3c21_20540V3.2">
    <property type="protein sequence ID" value="PAC:32914968.CDS.1"/>
    <property type="gene ID" value="Pp3c21_20540"/>
</dbReference>
<dbReference type="EnsemblPlants" id="Pp3c21_20540V3.2">
    <property type="protein sequence ID" value="PAC:32914968.CDS.1"/>
    <property type="gene ID" value="Pp3c21_20540"/>
</dbReference>